<dbReference type="EMBL" id="JABKAV010000059">
    <property type="protein sequence ID" value="NVO86170.1"/>
    <property type="molecule type" value="Genomic_DNA"/>
</dbReference>
<dbReference type="Pfam" id="PF05050">
    <property type="entry name" value="Methyltransf_21"/>
    <property type="match status" value="1"/>
</dbReference>
<dbReference type="GO" id="GO:0032259">
    <property type="term" value="P:methylation"/>
    <property type="evidence" value="ECO:0007669"/>
    <property type="project" value="UniProtKB-KW"/>
</dbReference>
<reference evidence="2 3" key="1">
    <citation type="submission" date="2020-05" db="EMBL/GenBank/DDBJ databases">
        <title>Hymenobacter terrestris sp. nov. and Hymenobacter lapidiphilus sp. nov., isolated from regoliths in Antarctica.</title>
        <authorList>
            <person name="Sedlacek I."/>
            <person name="Pantucek R."/>
            <person name="Zeman M."/>
            <person name="Holochova P."/>
            <person name="Kralova S."/>
            <person name="Stankova E."/>
            <person name="Sedo O."/>
            <person name="Micenkova L."/>
            <person name="Svec P."/>
            <person name="Gupta V."/>
            <person name="Sood U."/>
            <person name="Korpole U.S."/>
            <person name="Lal R."/>
        </authorList>
    </citation>
    <scope>NUCLEOTIDE SEQUENCE [LARGE SCALE GENOMIC DNA]</scope>
    <source>
        <strain evidence="2 3">P5252</strain>
    </source>
</reference>
<feature type="domain" description="Methyltransferase FkbM" evidence="1">
    <location>
        <begin position="100"/>
        <end position="271"/>
    </location>
</feature>
<evidence type="ECO:0000313" key="2">
    <source>
        <dbReference type="EMBL" id="NVO86170.1"/>
    </source>
</evidence>
<name>A0ABX2Q5C4_9BACT</name>
<dbReference type="PANTHER" id="PTHR34203">
    <property type="entry name" value="METHYLTRANSFERASE, FKBM FAMILY PROTEIN"/>
    <property type="match status" value="1"/>
</dbReference>
<dbReference type="InterPro" id="IPR052514">
    <property type="entry name" value="SAM-dependent_MTase"/>
</dbReference>
<dbReference type="RefSeq" id="WP_176900903.1">
    <property type="nucleotide sequence ID" value="NZ_JABKAV010000059.1"/>
</dbReference>
<keyword evidence="2" id="KW-0489">Methyltransferase</keyword>
<accession>A0ABX2Q5C4</accession>
<evidence type="ECO:0000313" key="3">
    <source>
        <dbReference type="Proteomes" id="UP000626554"/>
    </source>
</evidence>
<dbReference type="SUPFAM" id="SSF53335">
    <property type="entry name" value="S-adenosyl-L-methionine-dependent methyltransferases"/>
    <property type="match status" value="1"/>
</dbReference>
<evidence type="ECO:0000259" key="1">
    <source>
        <dbReference type="Pfam" id="PF05050"/>
    </source>
</evidence>
<dbReference type="InterPro" id="IPR029063">
    <property type="entry name" value="SAM-dependent_MTases_sf"/>
</dbReference>
<dbReference type="InterPro" id="IPR006342">
    <property type="entry name" value="FkbM_mtfrase"/>
</dbReference>
<sequence length="310" mass="34082">MSSLLRQLAHVEKLAASTRWHRLLHAPAKYIYAIGFRQLVYARTRRGVFKQVDTFFGVPMQVVLPAGTDLYLTGGKTHDSEIRLARLLLETLRPGDDFVDVGAHFGYFALLAARLVGPTGRVRAYEASASTYAVLAANVAALPQVQACHQAVSDQPEVVSFYEFPVLFNEFNSMDVSQFEGEKWFKEFPPVKIQVPAVPLSEVLRETRLRPRIIKIDVEGAEDKVIAGAQQVLSELAAAGHPPLVVMEYLSPVRHNASHRHAAALLAECGYAAHTLSAAGRPVPCADLDAYLAQSGQDSDNFVFIRTVES</sequence>
<dbReference type="Gene3D" id="3.40.50.150">
    <property type="entry name" value="Vaccinia Virus protein VP39"/>
    <property type="match status" value="1"/>
</dbReference>
<proteinExistence type="predicted"/>
<gene>
    <name evidence="2" type="ORF">HW556_14885</name>
</gene>
<comment type="caution">
    <text evidence="2">The sequence shown here is derived from an EMBL/GenBank/DDBJ whole genome shotgun (WGS) entry which is preliminary data.</text>
</comment>
<keyword evidence="3" id="KW-1185">Reference proteome</keyword>
<protein>
    <submittedName>
        <fullName evidence="2">FkbM family methyltransferase</fullName>
    </submittedName>
</protein>
<dbReference type="NCBIfam" id="TIGR01444">
    <property type="entry name" value="fkbM_fam"/>
    <property type="match status" value="1"/>
</dbReference>
<dbReference type="GO" id="GO:0008168">
    <property type="term" value="F:methyltransferase activity"/>
    <property type="evidence" value="ECO:0007669"/>
    <property type="project" value="UniProtKB-KW"/>
</dbReference>
<keyword evidence="2" id="KW-0808">Transferase</keyword>
<dbReference type="PANTHER" id="PTHR34203:SF15">
    <property type="entry name" value="SLL1173 PROTEIN"/>
    <property type="match status" value="1"/>
</dbReference>
<dbReference type="Proteomes" id="UP000626554">
    <property type="component" value="Unassembled WGS sequence"/>
</dbReference>
<organism evidence="2 3">
    <name type="scientific">Hymenobacter terrestris</name>
    <dbReference type="NCBI Taxonomy" id="2748310"/>
    <lineage>
        <taxon>Bacteria</taxon>
        <taxon>Pseudomonadati</taxon>
        <taxon>Bacteroidota</taxon>
        <taxon>Cytophagia</taxon>
        <taxon>Cytophagales</taxon>
        <taxon>Hymenobacteraceae</taxon>
        <taxon>Hymenobacter</taxon>
    </lineage>
</organism>